<dbReference type="OrthoDB" id="6475849at2759"/>
<evidence type="ECO:0008006" key="13">
    <source>
        <dbReference type="Google" id="ProtNLM"/>
    </source>
</evidence>
<dbReference type="GO" id="GO:0016485">
    <property type="term" value="P:protein processing"/>
    <property type="evidence" value="ECO:0007669"/>
    <property type="project" value="TreeGrafter"/>
</dbReference>
<dbReference type="Pfam" id="PF05649">
    <property type="entry name" value="Peptidase_M13_N"/>
    <property type="match status" value="1"/>
</dbReference>
<dbReference type="GO" id="GO:0046872">
    <property type="term" value="F:metal ion binding"/>
    <property type="evidence" value="ECO:0007669"/>
    <property type="project" value="UniProtKB-KW"/>
</dbReference>
<keyword evidence="5" id="KW-0479">Metal-binding</keyword>
<dbReference type="GO" id="GO:0005886">
    <property type="term" value="C:plasma membrane"/>
    <property type="evidence" value="ECO:0007669"/>
    <property type="project" value="UniProtKB-SubCell"/>
</dbReference>
<keyword evidence="6" id="KW-0378">Hydrolase</keyword>
<comment type="subcellular location">
    <subcellularLocation>
        <location evidence="2">Cell membrane</location>
        <topology evidence="2">Single-pass type II membrane protein</topology>
    </subcellularLocation>
</comment>
<dbReference type="KEGG" id="scac:106084037"/>
<gene>
    <name evidence="11" type="primary">106084037</name>
</gene>
<dbReference type="PROSITE" id="PS51885">
    <property type="entry name" value="NEPRILYSIN"/>
    <property type="match status" value="1"/>
</dbReference>
<keyword evidence="8" id="KW-0482">Metalloprotease</keyword>
<evidence type="ECO:0000313" key="12">
    <source>
        <dbReference type="Proteomes" id="UP000095300"/>
    </source>
</evidence>
<dbReference type="Proteomes" id="UP000095300">
    <property type="component" value="Unassembled WGS sequence"/>
</dbReference>
<evidence type="ECO:0000256" key="8">
    <source>
        <dbReference type="ARBA" id="ARBA00023049"/>
    </source>
</evidence>
<dbReference type="CDD" id="cd08662">
    <property type="entry name" value="M13"/>
    <property type="match status" value="1"/>
</dbReference>
<dbReference type="InterPro" id="IPR042089">
    <property type="entry name" value="Peptidase_M13_dom_2"/>
</dbReference>
<protein>
    <recommendedName>
        <fullName evidence="13">Peptidase M13 C-terminal domain-containing protein</fullName>
    </recommendedName>
</protein>
<comment type="cofactor">
    <cofactor evidence="1">
        <name>Zn(2+)</name>
        <dbReference type="ChEBI" id="CHEBI:29105"/>
    </cofactor>
</comment>
<dbReference type="InterPro" id="IPR008753">
    <property type="entry name" value="Peptidase_M13_N"/>
</dbReference>
<accession>A0A1I8PI19</accession>
<evidence type="ECO:0000256" key="4">
    <source>
        <dbReference type="ARBA" id="ARBA00022670"/>
    </source>
</evidence>
<dbReference type="GO" id="GO:0004222">
    <property type="term" value="F:metalloendopeptidase activity"/>
    <property type="evidence" value="ECO:0007669"/>
    <property type="project" value="InterPro"/>
</dbReference>
<feature type="domain" description="Peptidase M13 C-terminal" evidence="9">
    <location>
        <begin position="504"/>
        <end position="717"/>
    </location>
</feature>
<dbReference type="PANTHER" id="PTHR11733:SF241">
    <property type="entry name" value="GH26575P-RELATED"/>
    <property type="match status" value="1"/>
</dbReference>
<dbReference type="EnsemblMetazoa" id="SCAU008196-RA">
    <property type="protein sequence ID" value="SCAU008196-PA"/>
    <property type="gene ID" value="SCAU008196"/>
</dbReference>
<feature type="domain" description="Peptidase M13 N-terminal" evidence="10">
    <location>
        <begin position="69"/>
        <end position="440"/>
    </location>
</feature>
<dbReference type="AlphaFoldDB" id="A0A1I8PI19"/>
<dbReference type="PRINTS" id="PR00786">
    <property type="entry name" value="NEPRILYSIN"/>
</dbReference>
<dbReference type="InterPro" id="IPR024079">
    <property type="entry name" value="MetalloPept_cat_dom_sf"/>
</dbReference>
<dbReference type="PANTHER" id="PTHR11733">
    <property type="entry name" value="ZINC METALLOPROTEASE FAMILY M13 NEPRILYSIN-RELATED"/>
    <property type="match status" value="1"/>
</dbReference>
<evidence type="ECO:0000259" key="9">
    <source>
        <dbReference type="Pfam" id="PF01431"/>
    </source>
</evidence>
<evidence type="ECO:0000256" key="6">
    <source>
        <dbReference type="ARBA" id="ARBA00022801"/>
    </source>
</evidence>
<keyword evidence="12" id="KW-1185">Reference proteome</keyword>
<dbReference type="InterPro" id="IPR000718">
    <property type="entry name" value="Peptidase_M13"/>
</dbReference>
<evidence type="ECO:0000256" key="7">
    <source>
        <dbReference type="ARBA" id="ARBA00022833"/>
    </source>
</evidence>
<comment type="similarity">
    <text evidence="3">Belongs to the peptidase M13 family.</text>
</comment>
<evidence type="ECO:0000256" key="5">
    <source>
        <dbReference type="ARBA" id="ARBA00022723"/>
    </source>
</evidence>
<dbReference type="Gene3D" id="1.10.1380.10">
    <property type="entry name" value="Neutral endopeptidase , domain2"/>
    <property type="match status" value="1"/>
</dbReference>
<organism evidence="11 12">
    <name type="scientific">Stomoxys calcitrans</name>
    <name type="common">Stable fly</name>
    <name type="synonym">Conops calcitrans</name>
    <dbReference type="NCBI Taxonomy" id="35570"/>
    <lineage>
        <taxon>Eukaryota</taxon>
        <taxon>Metazoa</taxon>
        <taxon>Ecdysozoa</taxon>
        <taxon>Arthropoda</taxon>
        <taxon>Hexapoda</taxon>
        <taxon>Insecta</taxon>
        <taxon>Pterygota</taxon>
        <taxon>Neoptera</taxon>
        <taxon>Endopterygota</taxon>
        <taxon>Diptera</taxon>
        <taxon>Brachycera</taxon>
        <taxon>Muscomorpha</taxon>
        <taxon>Muscoidea</taxon>
        <taxon>Muscidae</taxon>
        <taxon>Stomoxys</taxon>
    </lineage>
</organism>
<proteinExistence type="inferred from homology"/>
<dbReference type="SUPFAM" id="SSF55486">
    <property type="entry name" value="Metalloproteases ('zincins'), catalytic domain"/>
    <property type="match status" value="1"/>
</dbReference>
<keyword evidence="7" id="KW-0862">Zinc</keyword>
<reference evidence="11" key="1">
    <citation type="submission" date="2020-05" db="UniProtKB">
        <authorList>
            <consortium name="EnsemblMetazoa"/>
        </authorList>
    </citation>
    <scope>IDENTIFICATION</scope>
    <source>
        <strain evidence="11">USDA</strain>
    </source>
</reference>
<dbReference type="InterPro" id="IPR018497">
    <property type="entry name" value="Peptidase_M13_C"/>
</dbReference>
<evidence type="ECO:0000259" key="10">
    <source>
        <dbReference type="Pfam" id="PF05649"/>
    </source>
</evidence>
<evidence type="ECO:0000256" key="1">
    <source>
        <dbReference type="ARBA" id="ARBA00001947"/>
    </source>
</evidence>
<dbReference type="VEuPathDB" id="VectorBase:SCAU008196"/>
<dbReference type="Pfam" id="PF01431">
    <property type="entry name" value="Peptidase_M13"/>
    <property type="match status" value="1"/>
</dbReference>
<name>A0A1I8PI19_STOCA</name>
<keyword evidence="4" id="KW-0645">Protease</keyword>
<evidence type="ECO:0000313" key="11">
    <source>
        <dbReference type="EnsemblMetazoa" id="SCAU008196-PA"/>
    </source>
</evidence>
<evidence type="ECO:0000256" key="3">
    <source>
        <dbReference type="ARBA" id="ARBA00007357"/>
    </source>
</evidence>
<dbReference type="Gene3D" id="3.40.390.10">
    <property type="entry name" value="Collagenase (Catalytic Domain)"/>
    <property type="match status" value="1"/>
</dbReference>
<sequence length="721" mass="84448">MQSLKFKFKMSKCYYANNFLCLIFIFGQAGISAAASYPAGWIDYKNEINDPRSQYAAQMLSFMDQSVHPCDDFYEYACGNWKNVIRPRQTQSKRNYLTDIDYELTDFVESILQKPTIVDIAPEYENEFQQTKQFYQNCLEADLLTKHKSYDYLQVIQSIGGFPALDPYWDASTFSWVDMSAHMSLYGVYGLFKDGTSSVYPFKPYFDFPSFGFDIEFHTDNIKNHTSNAYQSNYKRMEEILRIYEADEYQIPHIIDDIYDFLRAVFKIFEEVEENEYICKDRLTSFEESAIETVNTTVVEQLKNYLEIAWMNREQEFDDAYKPCEYLYYNLAMICEEHKEAVANYLSMKFIYDLDPHLKDVKLQKEYCTSMMRNVMIYLFDHVYMKINSNQRAFDEVNNMIDELKPNLRTILEEADWLDDSTREEALWKESTMGKVIGRYEDSEVIQRLIGEMKNLQFIEGSFEANNLNLKKFQQSTDRYNGLHHDEINNGTKPLQLLVGMQANAFYYNSDNSMYVMAGVLNPPMFHKDWPNSLKYGTLGYLVGHELTHAFDTVGARYDHSGSENYWWSEESGQQFKEHAQCFVDYFDRYYIPEIGRNINGNLTRDENIADAGGLRLALMAYHHFREKQAADYDSFPYANESEERMPGLDLSPEQLFFLGTAQVWCSAYEEAHYWKGLSDDHTIDKYRVLGMLSNNADFANAYNCPLGSAMNPTEEKCAIW</sequence>
<evidence type="ECO:0000256" key="2">
    <source>
        <dbReference type="ARBA" id="ARBA00004401"/>
    </source>
</evidence>